<dbReference type="Proteomes" id="UP000249522">
    <property type="component" value="Unassembled WGS sequence"/>
</dbReference>
<dbReference type="AlphaFoldDB" id="A0A2W1LFB8"/>
<evidence type="ECO:0000313" key="1">
    <source>
        <dbReference type="EMBL" id="PZD93114.1"/>
    </source>
</evidence>
<protein>
    <submittedName>
        <fullName evidence="1">Pyridoxamine 5'-phosphate oxidase family protein</fullName>
    </submittedName>
</protein>
<comment type="caution">
    <text evidence="1">The sequence shown here is derived from an EMBL/GenBank/DDBJ whole genome shotgun (WGS) entry which is preliminary data.</text>
</comment>
<proteinExistence type="predicted"/>
<accession>A0A2W1LFB8</accession>
<name>A0A2W1LFB8_9BACL</name>
<reference evidence="1 2" key="1">
    <citation type="submission" date="2018-06" db="EMBL/GenBank/DDBJ databases">
        <title>Paenibacillus imtechensis sp. nov.</title>
        <authorList>
            <person name="Pinnaka A.K."/>
            <person name="Singh H."/>
            <person name="Kaur M."/>
        </authorList>
    </citation>
    <scope>NUCLEOTIDE SEQUENCE [LARGE SCALE GENOMIC DNA]</scope>
    <source>
        <strain evidence="1 2">SMB1</strain>
    </source>
</reference>
<dbReference type="EMBL" id="QKRB01000060">
    <property type="protein sequence ID" value="PZD93114.1"/>
    <property type="molecule type" value="Genomic_DNA"/>
</dbReference>
<organism evidence="1 2">
    <name type="scientific">Paenibacillus sambharensis</name>
    <dbReference type="NCBI Taxonomy" id="1803190"/>
    <lineage>
        <taxon>Bacteria</taxon>
        <taxon>Bacillati</taxon>
        <taxon>Bacillota</taxon>
        <taxon>Bacilli</taxon>
        <taxon>Bacillales</taxon>
        <taxon>Paenibacillaceae</taxon>
        <taxon>Paenibacillus</taxon>
    </lineage>
</organism>
<sequence>MIRDKNRSFDLELFLQQPLFAHLSTLSDEGPRDSPVWLDWDGTHIWIIGNANDSFPRRIREHPSCAIGIIDYDQRSGKVLHAGFRGQAVVKEFDLAIARRLLAKYLGSDESSWDVRFQNLDSSNVLICFTPETVVVRDQSYVPSSADANSI</sequence>
<keyword evidence="2" id="KW-1185">Reference proteome</keyword>
<evidence type="ECO:0000313" key="2">
    <source>
        <dbReference type="Proteomes" id="UP000249522"/>
    </source>
</evidence>
<dbReference type="InterPro" id="IPR012349">
    <property type="entry name" value="Split_barrel_FMN-bd"/>
</dbReference>
<gene>
    <name evidence="1" type="ORF">DNH61_24855</name>
</gene>
<dbReference type="Gene3D" id="2.30.110.10">
    <property type="entry name" value="Electron Transport, Fmn-binding Protein, Chain A"/>
    <property type="match status" value="1"/>
</dbReference>
<dbReference type="OrthoDB" id="2664130at2"/>
<dbReference type="SUPFAM" id="SSF50475">
    <property type="entry name" value="FMN-binding split barrel"/>
    <property type="match status" value="1"/>
</dbReference>